<dbReference type="InterPro" id="IPR000175">
    <property type="entry name" value="Na/ntran_symport"/>
</dbReference>
<feature type="domain" description="Endonuclease/exonuclease/phosphatase" evidence="13">
    <location>
        <begin position="14"/>
        <end position="214"/>
    </location>
</feature>
<dbReference type="PRINTS" id="PR00176">
    <property type="entry name" value="NANEUSMPORT"/>
</dbReference>
<dbReference type="InterPro" id="IPR037272">
    <property type="entry name" value="SNS_sf"/>
</dbReference>
<evidence type="ECO:0000256" key="1">
    <source>
        <dbReference type="ARBA" id="ARBA00004141"/>
    </source>
</evidence>
<dbReference type="AlphaFoldDB" id="A0A6A4VR55"/>
<dbReference type="EMBL" id="VIIS01001620">
    <property type="protein sequence ID" value="KAF0295399.1"/>
    <property type="molecule type" value="Genomic_DNA"/>
</dbReference>
<dbReference type="InterPro" id="IPR005135">
    <property type="entry name" value="Endo/exonuclease/phosphatase"/>
</dbReference>
<feature type="transmembrane region" description="Helical" evidence="12">
    <location>
        <begin position="383"/>
        <end position="408"/>
    </location>
</feature>
<comment type="caution">
    <text evidence="14">The sequence shown here is derived from an EMBL/GenBank/DDBJ whole genome shotgun (WGS) entry which is preliminary data.</text>
</comment>
<dbReference type="InterPro" id="IPR036691">
    <property type="entry name" value="Endo/exonu/phosph_ase_sf"/>
</dbReference>
<keyword evidence="8" id="KW-0479">Metal-binding</keyword>
<evidence type="ECO:0000256" key="11">
    <source>
        <dbReference type="SAM" id="MobiDB-lite"/>
    </source>
</evidence>
<feature type="transmembrane region" description="Helical" evidence="12">
    <location>
        <begin position="341"/>
        <end position="362"/>
    </location>
</feature>
<feature type="transmembrane region" description="Helical" evidence="12">
    <location>
        <begin position="578"/>
        <end position="603"/>
    </location>
</feature>
<feature type="binding site" evidence="8">
    <location>
        <position position="589"/>
    </location>
    <ligand>
        <name>Na(+)</name>
        <dbReference type="ChEBI" id="CHEBI:29101"/>
        <label>1</label>
    </ligand>
</feature>
<feature type="binding site" evidence="8">
    <location>
        <position position="690"/>
    </location>
    <ligand>
        <name>Na(+)</name>
        <dbReference type="ChEBI" id="CHEBI:29101"/>
        <label>1</label>
    </ligand>
</feature>
<keyword evidence="3 10" id="KW-0813">Transport</keyword>
<dbReference type="GO" id="GO:0015375">
    <property type="term" value="F:glycine:sodium symporter activity"/>
    <property type="evidence" value="ECO:0007669"/>
    <property type="project" value="TreeGrafter"/>
</dbReference>
<name>A0A6A4VR55_AMPAM</name>
<evidence type="ECO:0000256" key="12">
    <source>
        <dbReference type="SAM" id="Phobius"/>
    </source>
</evidence>
<feature type="transmembrane region" description="Helical" evidence="12">
    <location>
        <begin position="615"/>
        <end position="640"/>
    </location>
</feature>
<comment type="similarity">
    <text evidence="2 10">Belongs to the sodium:neurotransmitter symporter (SNF) (TC 2.A.22) family.</text>
</comment>
<feature type="binding site" evidence="8">
    <location>
        <position position="686"/>
    </location>
    <ligand>
        <name>Na(+)</name>
        <dbReference type="ChEBI" id="CHEBI:29101"/>
        <label>1</label>
    </ligand>
</feature>
<feature type="transmembrane region" description="Helical" evidence="12">
    <location>
        <begin position="674"/>
        <end position="695"/>
    </location>
</feature>
<evidence type="ECO:0000256" key="6">
    <source>
        <dbReference type="ARBA" id="ARBA00022989"/>
    </source>
</evidence>
<feature type="transmembrane region" description="Helical" evidence="12">
    <location>
        <begin position="794"/>
        <end position="813"/>
    </location>
</feature>
<dbReference type="PANTHER" id="PTHR11616:SF240">
    <property type="entry name" value="BLOATED TUBULES, ISOFORM B-RELATED"/>
    <property type="match status" value="1"/>
</dbReference>
<keyword evidence="7 12" id="KW-0472">Membrane</keyword>
<dbReference type="Proteomes" id="UP000440578">
    <property type="component" value="Unassembled WGS sequence"/>
</dbReference>
<feature type="binding site" evidence="8">
    <location>
        <position position="319"/>
    </location>
    <ligand>
        <name>Na(+)</name>
        <dbReference type="ChEBI" id="CHEBI:29101"/>
        <label>1</label>
    </ligand>
</feature>
<keyword evidence="5 10" id="KW-0769">Symport</keyword>
<evidence type="ECO:0000313" key="15">
    <source>
        <dbReference type="Proteomes" id="UP000440578"/>
    </source>
</evidence>
<evidence type="ECO:0000313" key="14">
    <source>
        <dbReference type="EMBL" id="KAF0295399.1"/>
    </source>
</evidence>
<feature type="binding site" evidence="8">
    <location>
        <position position="324"/>
    </location>
    <ligand>
        <name>Na(+)</name>
        <dbReference type="ChEBI" id="CHEBI:29101"/>
        <label>1</label>
    </ligand>
</feature>
<evidence type="ECO:0000256" key="5">
    <source>
        <dbReference type="ARBA" id="ARBA00022847"/>
    </source>
</evidence>
<feature type="transmembrane region" description="Helical" evidence="12">
    <location>
        <begin position="833"/>
        <end position="853"/>
    </location>
</feature>
<keyword evidence="8" id="KW-0915">Sodium</keyword>
<accession>A0A6A4VR55</accession>
<dbReference type="Pfam" id="PF03372">
    <property type="entry name" value="Exo_endo_phos"/>
    <property type="match status" value="1"/>
</dbReference>
<protein>
    <recommendedName>
        <fullName evidence="10">Transporter</fullName>
    </recommendedName>
</protein>
<evidence type="ECO:0000256" key="3">
    <source>
        <dbReference type="ARBA" id="ARBA00022448"/>
    </source>
</evidence>
<dbReference type="Pfam" id="PF00209">
    <property type="entry name" value="SNF"/>
    <property type="match status" value="1"/>
</dbReference>
<evidence type="ECO:0000256" key="7">
    <source>
        <dbReference type="ARBA" id="ARBA00023136"/>
    </source>
</evidence>
<proteinExistence type="inferred from homology"/>
<evidence type="ECO:0000259" key="13">
    <source>
        <dbReference type="Pfam" id="PF03372"/>
    </source>
</evidence>
<feature type="binding site" evidence="8">
    <location>
        <position position="689"/>
    </location>
    <ligand>
        <name>Na(+)</name>
        <dbReference type="ChEBI" id="CHEBI:29101"/>
        <label>1</label>
    </ligand>
</feature>
<keyword evidence="9" id="KW-1015">Disulfide bond</keyword>
<evidence type="ECO:0000256" key="2">
    <source>
        <dbReference type="ARBA" id="ARBA00006459"/>
    </source>
</evidence>
<comment type="subcellular location">
    <subcellularLocation>
        <location evidence="1">Membrane</location>
        <topology evidence="1">Multi-pass membrane protein</topology>
    </subcellularLocation>
</comment>
<feature type="binding site" evidence="8">
    <location>
        <position position="320"/>
    </location>
    <ligand>
        <name>Na(+)</name>
        <dbReference type="ChEBI" id="CHEBI:29101"/>
        <label>2</label>
    </ligand>
</feature>
<organism evidence="14 15">
    <name type="scientific">Amphibalanus amphitrite</name>
    <name type="common">Striped barnacle</name>
    <name type="synonym">Balanus amphitrite</name>
    <dbReference type="NCBI Taxonomy" id="1232801"/>
    <lineage>
        <taxon>Eukaryota</taxon>
        <taxon>Metazoa</taxon>
        <taxon>Ecdysozoa</taxon>
        <taxon>Arthropoda</taxon>
        <taxon>Crustacea</taxon>
        <taxon>Multicrustacea</taxon>
        <taxon>Cirripedia</taxon>
        <taxon>Thoracica</taxon>
        <taxon>Thoracicalcarea</taxon>
        <taxon>Balanomorpha</taxon>
        <taxon>Balanoidea</taxon>
        <taxon>Balanidae</taxon>
        <taxon>Amphibalaninae</taxon>
        <taxon>Amphibalanus</taxon>
    </lineage>
</organism>
<feature type="transmembrane region" description="Helical" evidence="12">
    <location>
        <begin position="752"/>
        <end position="773"/>
    </location>
</feature>
<dbReference type="GO" id="GO:0003824">
    <property type="term" value="F:catalytic activity"/>
    <property type="evidence" value="ECO:0007669"/>
    <property type="project" value="InterPro"/>
</dbReference>
<feature type="transmembrane region" description="Helical" evidence="12">
    <location>
        <begin position="508"/>
        <end position="527"/>
    </location>
</feature>
<evidence type="ECO:0000256" key="9">
    <source>
        <dbReference type="PIRSR" id="PIRSR600175-2"/>
    </source>
</evidence>
<reference evidence="14 15" key="1">
    <citation type="submission" date="2019-07" db="EMBL/GenBank/DDBJ databases">
        <title>Draft genome assembly of a fouling barnacle, Amphibalanus amphitrite (Darwin, 1854): The first reference genome for Thecostraca.</title>
        <authorList>
            <person name="Kim W."/>
        </authorList>
    </citation>
    <scope>NUCLEOTIDE SEQUENCE [LARGE SCALE GENOMIC DNA]</scope>
    <source>
        <strain evidence="14">SNU_AA5</strain>
        <tissue evidence="14">Soma without cirri and trophi</tissue>
    </source>
</reference>
<keyword evidence="15" id="KW-1185">Reference proteome</keyword>
<feature type="region of interest" description="Disordered" evidence="11">
    <location>
        <begin position="279"/>
        <end position="298"/>
    </location>
</feature>
<dbReference type="PROSITE" id="PS00610">
    <property type="entry name" value="NA_NEUROTRAN_SYMP_1"/>
    <property type="match status" value="1"/>
</dbReference>
<feature type="region of interest" description="Disordered" evidence="11">
    <location>
        <begin position="889"/>
        <end position="909"/>
    </location>
</feature>
<gene>
    <name evidence="14" type="primary">SLC6A5_2</name>
    <name evidence="14" type="ORF">FJT64_000647</name>
</gene>
<sequence>MVATPSCALKIGHLNVRSLTAHLDEVNLLLLREELDVLCLSETWLTDSVDSSMLLFPGYTIRRRDREGRTGGGVALICRNTLKLDVMRVPSAGSTLEAAWVQVTDRSTIIVGTVYRPPSGPYAPAVDDLQQQLTHVLAQGRPTYVLGDINFDVSHPDKPGVTTYLQQLAELSLHQLITEPTHPGESPSILDHLITNRPDLTSNARVIPCNISDHDLITASITNTKTRHVPVTCTVRSTRHVDTAALCLDLLLADWAEVDRADSITDKWNGFLRVWDPADEQQPAETSPSADNLYEGDENPERGNWTGKLDFLLSCLGYAVGLGNVWRFPYLCYKNGGGAFLIPYALSLLGLGVPLFLLDLTLGQYSAMAPVSLFKNYAPALRGVGIAMFLSSVVVGLYYNMIIAWTVYYTYSSMTADLPWQYCNHDYNTPNCFNFDDYEHCKAIYNESTWWIYNYGHCITNRTEADILGVNSTVPEKDRVSPAEEYYNNHVLSLSSGIDELGSVQPRLVLSLLFAWLVVGGALIKGIKSSGKVVYFTALFPFVILIILLIRGVTLPGASEGIKFYIVPDLDRLSDINVWVQAAVQIFYSLGIASGGLVTLASYNKYHNNVIRDTLIVCFGNCCTSVFAGFAIFSVLGFMAKELEVPVSEVVKSGSGLAFVAYPELVTRLPVSTLWALLFFLMLFTLGLDSQFAIVENIITCILDEFPKLRQWKPWVVVGICVTLFLLGIPLTTEGGRYVVDLMDNYAAGWPYLFIGLTELLGMYWLYGITNYYRDLASLVGFNPGFRLKAHITTIYGTVSPLLVALILLLGWINYEPYEVDGYVYPPYANGIGWAIAMFIIAVVPGGFIYNIACEQTGDFRERLRNSGRPTEAWYEHSQNIAAREKLAASPETGVDNAAFNVDDDDDDL</sequence>
<evidence type="ECO:0000256" key="8">
    <source>
        <dbReference type="PIRSR" id="PIRSR600175-1"/>
    </source>
</evidence>
<dbReference type="GO" id="GO:0005886">
    <property type="term" value="C:plasma membrane"/>
    <property type="evidence" value="ECO:0007669"/>
    <property type="project" value="TreeGrafter"/>
</dbReference>
<feature type="binding site" evidence="8">
    <location>
        <position position="317"/>
    </location>
    <ligand>
        <name>Na(+)</name>
        <dbReference type="ChEBI" id="CHEBI:29101"/>
        <label>1</label>
    </ligand>
</feature>
<feature type="disulfide bond" evidence="9">
    <location>
        <begin position="423"/>
        <end position="432"/>
    </location>
</feature>
<feature type="binding site" evidence="8">
    <location>
        <position position="621"/>
    </location>
    <ligand>
        <name>Na(+)</name>
        <dbReference type="ChEBI" id="CHEBI:29101"/>
        <label>1</label>
    </ligand>
</feature>
<dbReference type="OrthoDB" id="6350323at2759"/>
<feature type="transmembrane region" description="Helical" evidence="12">
    <location>
        <begin position="715"/>
        <end position="732"/>
    </location>
</feature>
<dbReference type="PROSITE" id="PS50267">
    <property type="entry name" value="NA_NEUROTRAN_SYMP_3"/>
    <property type="match status" value="1"/>
</dbReference>
<dbReference type="PANTHER" id="PTHR11616">
    <property type="entry name" value="SODIUM/CHLORIDE DEPENDENT TRANSPORTER"/>
    <property type="match status" value="1"/>
</dbReference>
<keyword evidence="4 10" id="KW-0812">Transmembrane</keyword>
<evidence type="ECO:0000256" key="4">
    <source>
        <dbReference type="ARBA" id="ARBA00022692"/>
    </source>
</evidence>
<keyword evidence="6 12" id="KW-1133">Transmembrane helix</keyword>
<dbReference type="Gene3D" id="3.60.10.10">
    <property type="entry name" value="Endonuclease/exonuclease/phosphatase"/>
    <property type="match status" value="1"/>
</dbReference>
<dbReference type="SUPFAM" id="SSF56219">
    <property type="entry name" value="DNase I-like"/>
    <property type="match status" value="1"/>
</dbReference>
<feature type="transmembrane region" description="Helical" evidence="12">
    <location>
        <begin position="311"/>
        <end position="329"/>
    </location>
</feature>
<dbReference type="GO" id="GO:0046872">
    <property type="term" value="F:metal ion binding"/>
    <property type="evidence" value="ECO:0007669"/>
    <property type="project" value="UniProtKB-KW"/>
</dbReference>
<evidence type="ECO:0000256" key="10">
    <source>
        <dbReference type="RuleBase" id="RU003732"/>
    </source>
</evidence>
<feature type="transmembrane region" description="Helical" evidence="12">
    <location>
        <begin position="534"/>
        <end position="558"/>
    </location>
</feature>
<dbReference type="SUPFAM" id="SSF161070">
    <property type="entry name" value="SNF-like"/>
    <property type="match status" value="1"/>
</dbReference>